<evidence type="ECO:0000313" key="3">
    <source>
        <dbReference type="Proteomes" id="UP000078599"/>
    </source>
</evidence>
<protein>
    <submittedName>
        <fullName evidence="2">Uncharacterized protein</fullName>
    </submittedName>
</protein>
<comment type="caution">
    <text evidence="2">The sequence shown here is derived from an EMBL/GenBank/DDBJ whole genome shotgun (WGS) entry which is preliminary data.</text>
</comment>
<keyword evidence="3" id="KW-1185">Reference proteome</keyword>
<keyword evidence="1" id="KW-1133">Transmembrane helix</keyword>
<gene>
    <name evidence="2" type="ORF">THICB1_80159</name>
</gene>
<name>A0ABP1Z7M5_THIA3</name>
<organism evidence="2 3">
    <name type="scientific">Thiomonas arsenitoxydans (strain DSM 22701 / CIP 110005 / 3As)</name>
    <dbReference type="NCBI Taxonomy" id="426114"/>
    <lineage>
        <taxon>Bacteria</taxon>
        <taxon>Pseudomonadati</taxon>
        <taxon>Pseudomonadota</taxon>
        <taxon>Betaproteobacteria</taxon>
        <taxon>Burkholderiales</taxon>
        <taxon>Thiomonas</taxon>
    </lineage>
</organism>
<feature type="transmembrane region" description="Helical" evidence="1">
    <location>
        <begin position="36"/>
        <end position="54"/>
    </location>
</feature>
<evidence type="ECO:0000313" key="2">
    <source>
        <dbReference type="EMBL" id="CQR39161.1"/>
    </source>
</evidence>
<keyword evidence="1" id="KW-0812">Transmembrane</keyword>
<dbReference type="EMBL" id="CTRI01000030">
    <property type="protein sequence ID" value="CQR39161.1"/>
    <property type="molecule type" value="Genomic_DNA"/>
</dbReference>
<proteinExistence type="predicted"/>
<keyword evidence="1" id="KW-0472">Membrane</keyword>
<evidence type="ECO:0000256" key="1">
    <source>
        <dbReference type="SAM" id="Phobius"/>
    </source>
</evidence>
<dbReference type="Proteomes" id="UP000078599">
    <property type="component" value="Unassembled WGS sequence"/>
</dbReference>
<reference evidence="2 3" key="1">
    <citation type="submission" date="2015-03" db="EMBL/GenBank/DDBJ databases">
        <authorList>
            <person name="Regsiter A."/>
            <person name="william w."/>
        </authorList>
    </citation>
    <scope>NUCLEOTIDE SEQUENCE [LARGE SCALE GENOMIC DNA]</scope>
    <source>
        <strain evidence="2 3">CB1</strain>
    </source>
</reference>
<sequence length="58" mass="6348">MMHLDIGHMAVSSLVHGLVYDVIFKATRHLTVMQTAGLAVVVIAGLWLAARMFGGKRR</sequence>
<accession>A0ABP1Z7M5</accession>